<name>A0ABT6FFU9_9BACT</name>
<accession>A0ABT6FFU9</accession>
<evidence type="ECO:0000313" key="3">
    <source>
        <dbReference type="Proteomes" id="UP001216907"/>
    </source>
</evidence>
<proteinExistence type="predicted"/>
<comment type="caution">
    <text evidence="2">The sequence shown here is derived from an EMBL/GenBank/DDBJ whole genome shotgun (WGS) entry which is preliminary data.</text>
</comment>
<dbReference type="EMBL" id="JARRAG010000002">
    <property type="protein sequence ID" value="MDG3006450.1"/>
    <property type="molecule type" value="Genomic_DNA"/>
</dbReference>
<gene>
    <name evidence="2" type="ORF">PZE19_21980</name>
</gene>
<keyword evidence="3" id="KW-1185">Reference proteome</keyword>
<dbReference type="Proteomes" id="UP001216907">
    <property type="component" value="Unassembled WGS sequence"/>
</dbReference>
<sequence length="56" mass="6696">MPEEKPKRPNSLHEEWKTDYEAARLRDSGQEYESFLKEATERAKSRMLGKDRGQER</sequence>
<feature type="region of interest" description="Disordered" evidence="1">
    <location>
        <begin position="37"/>
        <end position="56"/>
    </location>
</feature>
<protein>
    <submittedName>
        <fullName evidence="2">Uncharacterized protein</fullName>
    </submittedName>
</protein>
<evidence type="ECO:0000313" key="2">
    <source>
        <dbReference type="EMBL" id="MDG3006450.1"/>
    </source>
</evidence>
<reference evidence="2 3" key="1">
    <citation type="submission" date="2023-03" db="EMBL/GenBank/DDBJ databases">
        <title>Paludisphaera mucosa sp. nov. a novel planctomycete from northern fen.</title>
        <authorList>
            <person name="Ivanova A."/>
        </authorList>
    </citation>
    <scope>NUCLEOTIDE SEQUENCE [LARGE SCALE GENOMIC DNA]</scope>
    <source>
        <strain evidence="2 3">Pla2</strain>
    </source>
</reference>
<dbReference type="RefSeq" id="WP_277862747.1">
    <property type="nucleotide sequence ID" value="NZ_JARRAG010000002.1"/>
</dbReference>
<organism evidence="2 3">
    <name type="scientific">Paludisphaera mucosa</name>
    <dbReference type="NCBI Taxonomy" id="3030827"/>
    <lineage>
        <taxon>Bacteria</taxon>
        <taxon>Pseudomonadati</taxon>
        <taxon>Planctomycetota</taxon>
        <taxon>Planctomycetia</taxon>
        <taxon>Isosphaerales</taxon>
        <taxon>Isosphaeraceae</taxon>
        <taxon>Paludisphaera</taxon>
    </lineage>
</organism>
<evidence type="ECO:0000256" key="1">
    <source>
        <dbReference type="SAM" id="MobiDB-lite"/>
    </source>
</evidence>